<evidence type="ECO:0000259" key="1">
    <source>
        <dbReference type="PROSITE" id="PS51186"/>
    </source>
</evidence>
<reference evidence="3" key="1">
    <citation type="journal article" date="2019" name="Int. J. Syst. Evol. Microbiol.">
        <title>The Global Catalogue of Microorganisms (GCM) 10K type strain sequencing project: providing services to taxonomists for standard genome sequencing and annotation.</title>
        <authorList>
            <consortium name="The Broad Institute Genomics Platform"/>
            <consortium name="The Broad Institute Genome Sequencing Center for Infectious Disease"/>
            <person name="Wu L."/>
            <person name="Ma J."/>
        </authorList>
    </citation>
    <scope>NUCLEOTIDE SEQUENCE [LARGE SCALE GENOMIC DNA]</scope>
    <source>
        <strain evidence="3">CGMCC 1.10832</strain>
    </source>
</reference>
<organism evidence="2 3">
    <name type="scientific">Marivirga lumbricoides</name>
    <dbReference type="NCBI Taxonomy" id="1046115"/>
    <lineage>
        <taxon>Bacteria</taxon>
        <taxon>Pseudomonadati</taxon>
        <taxon>Bacteroidota</taxon>
        <taxon>Cytophagia</taxon>
        <taxon>Cytophagales</taxon>
        <taxon>Marivirgaceae</taxon>
        <taxon>Marivirga</taxon>
    </lineage>
</organism>
<dbReference type="EMBL" id="BMEC01000002">
    <property type="protein sequence ID" value="GGC24584.1"/>
    <property type="molecule type" value="Genomic_DNA"/>
</dbReference>
<accession>A0ABQ1LK77</accession>
<name>A0ABQ1LK77_9BACT</name>
<dbReference type="Gene3D" id="3.40.630.30">
    <property type="match status" value="1"/>
</dbReference>
<evidence type="ECO:0000313" key="2">
    <source>
        <dbReference type="EMBL" id="GGC24584.1"/>
    </source>
</evidence>
<evidence type="ECO:0000313" key="3">
    <source>
        <dbReference type="Proteomes" id="UP000636010"/>
    </source>
</evidence>
<feature type="domain" description="N-acetyltransferase" evidence="1">
    <location>
        <begin position="1"/>
        <end position="143"/>
    </location>
</feature>
<protein>
    <recommendedName>
        <fullName evidence="1">N-acetyltransferase domain-containing protein</fullName>
    </recommendedName>
</protein>
<dbReference type="Proteomes" id="UP000636010">
    <property type="component" value="Unassembled WGS sequence"/>
</dbReference>
<dbReference type="SUPFAM" id="SSF55729">
    <property type="entry name" value="Acyl-CoA N-acyltransferases (Nat)"/>
    <property type="match status" value="1"/>
</dbReference>
<gene>
    <name evidence="2" type="ORF">GCM10011506_07380</name>
</gene>
<comment type="caution">
    <text evidence="2">The sequence shown here is derived from an EMBL/GenBank/DDBJ whole genome shotgun (WGS) entry which is preliminary data.</text>
</comment>
<dbReference type="PROSITE" id="PS51186">
    <property type="entry name" value="GNAT"/>
    <property type="match status" value="1"/>
</dbReference>
<dbReference type="InterPro" id="IPR016181">
    <property type="entry name" value="Acyl_CoA_acyltransferase"/>
</dbReference>
<proteinExistence type="predicted"/>
<dbReference type="InterPro" id="IPR000182">
    <property type="entry name" value="GNAT_dom"/>
</dbReference>
<sequence>METMPIKQDDLASISNLLKENKLPYEDLLSSQVIFITRKSREQLIACIGIEQYGSDALLRSFAVDDSYKSKGIGTELLHELLNKCKEEGIKTLHLLTTTAAEYFEKKGFLRVERLSAPIAISRSKEFSELCPSSSVYMRRDITELIPS</sequence>
<keyword evidence="3" id="KW-1185">Reference proteome</keyword>
<dbReference type="CDD" id="cd04301">
    <property type="entry name" value="NAT_SF"/>
    <property type="match status" value="1"/>
</dbReference>
<dbReference type="Pfam" id="PF00583">
    <property type="entry name" value="Acetyltransf_1"/>
    <property type="match status" value="1"/>
</dbReference>
<dbReference type="NCBIfam" id="NF040501">
    <property type="entry name" value="resist_ArsN2"/>
    <property type="match status" value="1"/>
</dbReference>